<keyword evidence="8" id="KW-1185">Reference proteome</keyword>
<evidence type="ECO:0000256" key="1">
    <source>
        <dbReference type="ARBA" id="ARBA00010641"/>
    </source>
</evidence>
<evidence type="ECO:0000256" key="3">
    <source>
        <dbReference type="ARBA" id="ARBA00023082"/>
    </source>
</evidence>
<dbReference type="InterPro" id="IPR013324">
    <property type="entry name" value="RNA_pol_sigma_r3/r4-like"/>
</dbReference>
<keyword evidence="3" id="KW-0731">Sigma factor</keyword>
<keyword evidence="2" id="KW-0805">Transcription regulation</keyword>
<dbReference type="Gene3D" id="1.10.1740.10">
    <property type="match status" value="1"/>
</dbReference>
<dbReference type="SUPFAM" id="SSF88659">
    <property type="entry name" value="Sigma3 and sigma4 domains of RNA polymerase sigma factors"/>
    <property type="match status" value="1"/>
</dbReference>
<dbReference type="PANTHER" id="PTHR43133:SF60">
    <property type="entry name" value="RNA POLYMERASE SIGMA FACTOR SIGV"/>
    <property type="match status" value="1"/>
</dbReference>
<dbReference type="NCBIfam" id="TIGR02937">
    <property type="entry name" value="sigma70-ECF"/>
    <property type="match status" value="1"/>
</dbReference>
<organism evidence="7 8">
    <name type="scientific">Anaerovirgula multivorans</name>
    <dbReference type="NCBI Taxonomy" id="312168"/>
    <lineage>
        <taxon>Bacteria</taxon>
        <taxon>Bacillati</taxon>
        <taxon>Bacillota</taxon>
        <taxon>Clostridia</taxon>
        <taxon>Peptostreptococcales</taxon>
        <taxon>Natronincolaceae</taxon>
        <taxon>Anaerovirgula</taxon>
    </lineage>
</organism>
<dbReference type="EMBL" id="FZOJ01000027">
    <property type="protein sequence ID" value="SNS91341.1"/>
    <property type="molecule type" value="Genomic_DNA"/>
</dbReference>
<dbReference type="SUPFAM" id="SSF88946">
    <property type="entry name" value="Sigma2 domain of RNA polymerase sigma factors"/>
    <property type="match status" value="1"/>
</dbReference>
<gene>
    <name evidence="7" type="ORF">SAMN05446037_102725</name>
</gene>
<name>A0A239ICN9_9FIRM</name>
<dbReference type="InterPro" id="IPR007627">
    <property type="entry name" value="RNA_pol_sigma70_r2"/>
</dbReference>
<dbReference type="AlphaFoldDB" id="A0A239ICN9"/>
<comment type="similarity">
    <text evidence="1">Belongs to the sigma-70 factor family. ECF subfamily.</text>
</comment>
<evidence type="ECO:0000259" key="5">
    <source>
        <dbReference type="Pfam" id="PF04542"/>
    </source>
</evidence>
<reference evidence="7 8" key="1">
    <citation type="submission" date="2017-06" db="EMBL/GenBank/DDBJ databases">
        <authorList>
            <person name="Kim H.J."/>
            <person name="Triplett B.A."/>
        </authorList>
    </citation>
    <scope>NUCLEOTIDE SEQUENCE [LARGE SCALE GENOMIC DNA]</scope>
    <source>
        <strain evidence="7 8">SCA</strain>
    </source>
</reference>
<dbReference type="InterPro" id="IPR014284">
    <property type="entry name" value="RNA_pol_sigma-70_dom"/>
</dbReference>
<dbReference type="InterPro" id="IPR036388">
    <property type="entry name" value="WH-like_DNA-bd_sf"/>
</dbReference>
<accession>A0A239ICN9</accession>
<evidence type="ECO:0000313" key="8">
    <source>
        <dbReference type="Proteomes" id="UP000198304"/>
    </source>
</evidence>
<protein>
    <submittedName>
        <fullName evidence="7">RNA polymerase, sigma subunit, SigV</fullName>
    </submittedName>
</protein>
<dbReference type="InterPro" id="IPR039425">
    <property type="entry name" value="RNA_pol_sigma-70-like"/>
</dbReference>
<keyword evidence="4" id="KW-0804">Transcription</keyword>
<feature type="domain" description="RNA polymerase sigma-70 region 2" evidence="5">
    <location>
        <begin position="16"/>
        <end position="81"/>
    </location>
</feature>
<evidence type="ECO:0000256" key="2">
    <source>
        <dbReference type="ARBA" id="ARBA00023015"/>
    </source>
</evidence>
<dbReference type="PANTHER" id="PTHR43133">
    <property type="entry name" value="RNA POLYMERASE ECF-TYPE SIGMA FACTO"/>
    <property type="match status" value="1"/>
</dbReference>
<proteinExistence type="inferred from homology"/>
<dbReference type="Pfam" id="PF04542">
    <property type="entry name" value="Sigma70_r2"/>
    <property type="match status" value="1"/>
</dbReference>
<dbReference type="Gene3D" id="1.10.10.10">
    <property type="entry name" value="Winged helix-like DNA-binding domain superfamily/Winged helix DNA-binding domain"/>
    <property type="match status" value="1"/>
</dbReference>
<dbReference type="GO" id="GO:0006352">
    <property type="term" value="P:DNA-templated transcription initiation"/>
    <property type="evidence" value="ECO:0007669"/>
    <property type="project" value="InterPro"/>
</dbReference>
<dbReference type="Proteomes" id="UP000198304">
    <property type="component" value="Unassembled WGS sequence"/>
</dbReference>
<feature type="domain" description="RNA polymerase sigma factor 70 region 4 type 2" evidence="6">
    <location>
        <begin position="105"/>
        <end position="153"/>
    </location>
</feature>
<dbReference type="InterPro" id="IPR013249">
    <property type="entry name" value="RNA_pol_sigma70_r4_t2"/>
</dbReference>
<dbReference type="GO" id="GO:0016987">
    <property type="term" value="F:sigma factor activity"/>
    <property type="evidence" value="ECO:0007669"/>
    <property type="project" value="UniProtKB-KW"/>
</dbReference>
<dbReference type="RefSeq" id="WP_207652609.1">
    <property type="nucleotide sequence ID" value="NZ_FZOJ01000027.1"/>
</dbReference>
<dbReference type="Pfam" id="PF08281">
    <property type="entry name" value="Sigma70_r4_2"/>
    <property type="match status" value="1"/>
</dbReference>
<dbReference type="InterPro" id="IPR013325">
    <property type="entry name" value="RNA_pol_sigma_r2"/>
</dbReference>
<evidence type="ECO:0000313" key="7">
    <source>
        <dbReference type="EMBL" id="SNS91341.1"/>
    </source>
</evidence>
<evidence type="ECO:0000259" key="6">
    <source>
        <dbReference type="Pfam" id="PF08281"/>
    </source>
</evidence>
<dbReference type="CDD" id="cd06171">
    <property type="entry name" value="Sigma70_r4"/>
    <property type="match status" value="1"/>
</dbReference>
<sequence>MLYKQEEQIEVIKEYIKSHQQDFYRLAYSYTKNSDDALDIVQEAIYKAIANARTLKNLAYLKTWVYRILVNESINWIRKRKNIVLDETVPNNLLYEDKDIAEEISIYNAIQQLEPKLRTVIILRFFEDMKLEEISIITKTNLNTVKSRLYKSLNILKNLIGSDELE</sequence>
<evidence type="ECO:0000256" key="4">
    <source>
        <dbReference type="ARBA" id="ARBA00023163"/>
    </source>
</evidence>
<dbReference type="GO" id="GO:0003677">
    <property type="term" value="F:DNA binding"/>
    <property type="evidence" value="ECO:0007669"/>
    <property type="project" value="InterPro"/>
</dbReference>